<evidence type="ECO:0000256" key="3">
    <source>
        <dbReference type="ARBA" id="ARBA00023098"/>
    </source>
</evidence>
<reference evidence="4 5" key="1">
    <citation type="submission" date="2019-04" db="EMBL/GenBank/DDBJ databases">
        <title>Geobacter oryzae sp. nov., ferric-reducing bacteria isolated from paddy soil.</title>
        <authorList>
            <person name="Xu Z."/>
            <person name="Masuda Y."/>
            <person name="Itoh H."/>
            <person name="Senoo K."/>
        </authorList>
    </citation>
    <scope>NUCLEOTIDE SEQUENCE [LARGE SCALE GENOMIC DNA]</scope>
    <source>
        <strain evidence="4 5">Red111</strain>
    </source>
</reference>
<protein>
    <submittedName>
        <fullName evidence="4">DUF479 domain-containing protein</fullName>
    </submittedName>
</protein>
<dbReference type="PANTHER" id="PTHR38764:SF1">
    <property type="entry name" value="ACYL CARRIER PROTEIN PHOSPHODIESTERASE"/>
    <property type="match status" value="1"/>
</dbReference>
<keyword evidence="3" id="KW-0443">Lipid metabolism</keyword>
<dbReference type="Pfam" id="PF04336">
    <property type="entry name" value="ACP_PD"/>
    <property type="match status" value="1"/>
</dbReference>
<accession>A0A4S1CIJ0</accession>
<evidence type="ECO:0000313" key="5">
    <source>
        <dbReference type="Proteomes" id="UP000306416"/>
    </source>
</evidence>
<name>A0A4S1CIJ0_9BACT</name>
<dbReference type="EMBL" id="SRSC01000002">
    <property type="protein sequence ID" value="TGU72980.1"/>
    <property type="molecule type" value="Genomic_DNA"/>
</dbReference>
<dbReference type="AlphaFoldDB" id="A0A4S1CIJ0"/>
<keyword evidence="1" id="KW-0444">Lipid biosynthesis</keyword>
<dbReference type="PANTHER" id="PTHR38764">
    <property type="entry name" value="ACYL CARRIER PROTEIN PHOSPHODIESTERASE"/>
    <property type="match status" value="1"/>
</dbReference>
<organism evidence="4 5">
    <name type="scientific">Geomonas terrae</name>
    <dbReference type="NCBI Taxonomy" id="2562681"/>
    <lineage>
        <taxon>Bacteria</taxon>
        <taxon>Pseudomonadati</taxon>
        <taxon>Thermodesulfobacteriota</taxon>
        <taxon>Desulfuromonadia</taxon>
        <taxon>Geobacterales</taxon>
        <taxon>Geobacteraceae</taxon>
        <taxon>Geomonas</taxon>
    </lineage>
</organism>
<evidence type="ECO:0000313" key="4">
    <source>
        <dbReference type="EMBL" id="TGU72980.1"/>
    </source>
</evidence>
<evidence type="ECO:0000256" key="1">
    <source>
        <dbReference type="ARBA" id="ARBA00022516"/>
    </source>
</evidence>
<dbReference type="GO" id="GO:0008770">
    <property type="term" value="F:[acyl-carrier-protein] phosphodiesterase activity"/>
    <property type="evidence" value="ECO:0007669"/>
    <property type="project" value="InterPro"/>
</dbReference>
<keyword evidence="5" id="KW-1185">Reference proteome</keyword>
<comment type="caution">
    <text evidence="4">The sequence shown here is derived from an EMBL/GenBank/DDBJ whole genome shotgun (WGS) entry which is preliminary data.</text>
</comment>
<proteinExistence type="predicted"/>
<gene>
    <name evidence="4" type="ORF">E4633_10340</name>
</gene>
<dbReference type="PIRSF" id="PIRSF011489">
    <property type="entry name" value="DUF479"/>
    <property type="match status" value="1"/>
</dbReference>
<dbReference type="InterPro" id="IPR007431">
    <property type="entry name" value="ACP_PD"/>
</dbReference>
<sequence>MNYLFHLYLSGDDPDILTGNFMGDFVKGRLTDAYPDKLRRGIELHRRIDSFAQNHAAFTASRKRLGADFGLYRGIMVDIFYDHFLAVGWRQCSTEALPDYLKRVRASVEARRDQLPERLKGLVPVIFEELIPSYLNAEGVADALRRMSRRVPRANPLASGGVELTRHYRFLQEDFHAFLPDIRGFAEETIRR</sequence>
<dbReference type="Proteomes" id="UP000306416">
    <property type="component" value="Unassembled WGS sequence"/>
</dbReference>
<dbReference type="GO" id="GO:0006633">
    <property type="term" value="P:fatty acid biosynthetic process"/>
    <property type="evidence" value="ECO:0007669"/>
    <property type="project" value="InterPro"/>
</dbReference>
<keyword evidence="2" id="KW-0378">Hydrolase</keyword>
<dbReference type="RefSeq" id="WP_135870162.1">
    <property type="nucleotide sequence ID" value="NZ_SRSC01000002.1"/>
</dbReference>
<evidence type="ECO:0000256" key="2">
    <source>
        <dbReference type="ARBA" id="ARBA00022801"/>
    </source>
</evidence>